<keyword evidence="2" id="KW-0812">Transmembrane</keyword>
<accession>A0ABY2B7J8</accession>
<keyword evidence="2" id="KW-0472">Membrane</keyword>
<comment type="caution">
    <text evidence="3">The sequence shown here is derived from an EMBL/GenBank/DDBJ whole genome shotgun (WGS) entry which is preliminary data.</text>
</comment>
<organism evidence="3 4">
    <name type="scientific">Kribbella orskensis</name>
    <dbReference type="NCBI Taxonomy" id="2512216"/>
    <lineage>
        <taxon>Bacteria</taxon>
        <taxon>Bacillati</taxon>
        <taxon>Actinomycetota</taxon>
        <taxon>Actinomycetes</taxon>
        <taxon>Propionibacteriales</taxon>
        <taxon>Kribbellaceae</taxon>
        <taxon>Kribbella</taxon>
    </lineage>
</organism>
<evidence type="ECO:0000256" key="1">
    <source>
        <dbReference type="SAM" id="MobiDB-lite"/>
    </source>
</evidence>
<protein>
    <submittedName>
        <fullName evidence="3">Uncharacterized protein</fullName>
    </submittedName>
</protein>
<feature type="region of interest" description="Disordered" evidence="1">
    <location>
        <begin position="49"/>
        <end position="76"/>
    </location>
</feature>
<feature type="transmembrane region" description="Helical" evidence="2">
    <location>
        <begin position="14"/>
        <end position="33"/>
    </location>
</feature>
<keyword evidence="2" id="KW-1133">Transmembrane helix</keyword>
<sequence length="76" mass="8173">MVPAAIALVAVRRAGIYFAMVTLAFAQMVYYVANQWRGVVLSSLGLPRVTNNSSGLSGRRTKPTELTRSSGDSALR</sequence>
<keyword evidence="4" id="KW-1185">Reference proteome</keyword>
<feature type="compositionally biased region" description="Polar residues" evidence="1">
    <location>
        <begin position="64"/>
        <end position="76"/>
    </location>
</feature>
<name>A0ABY2B7J8_9ACTN</name>
<evidence type="ECO:0000313" key="3">
    <source>
        <dbReference type="EMBL" id="TCO10278.1"/>
    </source>
</evidence>
<gene>
    <name evidence="3" type="ORF">EV644_13426</name>
</gene>
<dbReference type="EMBL" id="SLWM01000034">
    <property type="protein sequence ID" value="TCO10278.1"/>
    <property type="molecule type" value="Genomic_DNA"/>
</dbReference>
<proteinExistence type="predicted"/>
<evidence type="ECO:0000313" key="4">
    <source>
        <dbReference type="Proteomes" id="UP000295818"/>
    </source>
</evidence>
<evidence type="ECO:0000256" key="2">
    <source>
        <dbReference type="SAM" id="Phobius"/>
    </source>
</evidence>
<reference evidence="3 4" key="1">
    <citation type="journal article" date="2015" name="Stand. Genomic Sci.">
        <title>Genomic Encyclopedia of Bacterial and Archaeal Type Strains, Phase III: the genomes of soil and plant-associated and newly described type strains.</title>
        <authorList>
            <person name="Whitman W.B."/>
            <person name="Woyke T."/>
            <person name="Klenk H.P."/>
            <person name="Zhou Y."/>
            <person name="Lilburn T.G."/>
            <person name="Beck B.J."/>
            <person name="De Vos P."/>
            <person name="Vandamme P."/>
            <person name="Eisen J.A."/>
            <person name="Garrity G."/>
            <person name="Hugenholtz P."/>
            <person name="Kyrpides N.C."/>
        </authorList>
    </citation>
    <scope>NUCLEOTIDE SEQUENCE [LARGE SCALE GENOMIC DNA]</scope>
    <source>
        <strain evidence="3 4">VKM Ac-2538</strain>
    </source>
</reference>
<dbReference type="Proteomes" id="UP000295818">
    <property type="component" value="Unassembled WGS sequence"/>
</dbReference>